<dbReference type="PANTHER" id="PTHR11835">
    <property type="entry name" value="DECARBOXYLATING DEHYDROGENASES-ISOCITRATE, ISOPROPYLMALATE, TARTRATE"/>
    <property type="match status" value="1"/>
</dbReference>
<feature type="region of interest" description="Disordered" evidence="7">
    <location>
        <begin position="69"/>
        <end position="134"/>
    </location>
</feature>
<dbReference type="OrthoDB" id="7882037at2759"/>
<dbReference type="GO" id="GO:0004449">
    <property type="term" value="F:isocitrate dehydrogenase (NAD+) activity"/>
    <property type="evidence" value="ECO:0007669"/>
    <property type="project" value="UniProtKB-EC"/>
</dbReference>
<evidence type="ECO:0000256" key="5">
    <source>
        <dbReference type="ARBA" id="ARBA00042642"/>
    </source>
</evidence>
<protein>
    <recommendedName>
        <fullName evidence="2">isocitrate dehydrogenase (NAD(+))</fullName>
        <ecNumber evidence="2">1.1.1.41</ecNumber>
    </recommendedName>
    <alternativeName>
        <fullName evidence="6">Isocitric dehydrogenase subunit alpha</fullName>
    </alternativeName>
    <alternativeName>
        <fullName evidence="5">NAD(+)-specific ICDH subunit alpha</fullName>
    </alternativeName>
</protein>
<dbReference type="GO" id="GO:0005739">
    <property type="term" value="C:mitochondrion"/>
    <property type="evidence" value="ECO:0007669"/>
    <property type="project" value="TreeGrafter"/>
</dbReference>
<dbReference type="InParanoid" id="B3MFR9"/>
<dbReference type="PANTHER" id="PTHR11835:SF34">
    <property type="entry name" value="ISOCITRATE DEHYDROGENASE [NAD] SUBUNIT ALPHA, MITOCHONDRIAL"/>
    <property type="match status" value="1"/>
</dbReference>
<gene>
    <name evidence="9" type="primary">Dana\GF13612</name>
    <name evidence="9" type="synonym">dana_GLEANR_13622</name>
    <name evidence="9" type="ORF">GF13612</name>
</gene>
<name>B3MFR9_DROAN</name>
<dbReference type="GeneID" id="6496450"/>
<dbReference type="STRING" id="7217.B3MFR9"/>
<sequence length="460" mass="50452">MQLNDCQINLRPSVVHIIGILYIYTFFFEQANKSFQVTTQFSGAKSTKMNIVRKLRVVQLRSTTAAASKWFSDKGKTPPKGKDSGQSKDSGKGKASGKAKESSKGKDGGKGKSGGTTKGFCQGDGKKKEKSKNKKVTMIMGEGVGPEVMCAVQQVLKAAKAPIEWEIFEECKSPDNEDVPPTILESLERNKVGIKGPVSSRNWQRHLRKAFEQFAYVSIVTSLKGVKTPFGCFDVVMIRDQMEGDYSGIEHLVVPGVMQTIKVSTTAGAQRIAKFIFNYALKNNRSKISVAHKANIMRMTDGNFLDAIREEANKHVGKVHFEERYLDTVITNLLMTPSKNDIVVSSSMYGDVMRVMTGAMMGAPGITPGYSVSDLGYVFECRTKLFCELVGKNLMNPTGSLLSAVLMLRHLKMDTKADLVECGVRSVYANTDIRTQDLGGCASCSEFVQAVCDQIKSSMS</sequence>
<dbReference type="KEGG" id="dan:6496450"/>
<evidence type="ECO:0000256" key="2">
    <source>
        <dbReference type="ARBA" id="ARBA00013012"/>
    </source>
</evidence>
<evidence type="ECO:0000256" key="7">
    <source>
        <dbReference type="SAM" id="MobiDB-lite"/>
    </source>
</evidence>
<evidence type="ECO:0000256" key="4">
    <source>
        <dbReference type="ARBA" id="ARBA00023002"/>
    </source>
</evidence>
<evidence type="ECO:0000259" key="8">
    <source>
        <dbReference type="SMART" id="SM01329"/>
    </source>
</evidence>
<accession>B3MFR9</accession>
<dbReference type="Proteomes" id="UP000007801">
    <property type="component" value="Unassembled WGS sequence"/>
</dbReference>
<dbReference type="Pfam" id="PF00180">
    <property type="entry name" value="Iso_dh"/>
    <property type="match status" value="1"/>
</dbReference>
<dbReference type="EC" id="1.1.1.41" evidence="2"/>
<dbReference type="EMBL" id="CH902619">
    <property type="protein sequence ID" value="EDV37759.2"/>
    <property type="molecule type" value="Genomic_DNA"/>
</dbReference>
<dbReference type="FunCoup" id="B3MFR9">
    <property type="interactions" value="152"/>
</dbReference>
<organism evidence="9 10">
    <name type="scientific">Drosophila ananassae</name>
    <name type="common">Fruit fly</name>
    <dbReference type="NCBI Taxonomy" id="7217"/>
    <lineage>
        <taxon>Eukaryota</taxon>
        <taxon>Metazoa</taxon>
        <taxon>Ecdysozoa</taxon>
        <taxon>Arthropoda</taxon>
        <taxon>Hexapoda</taxon>
        <taxon>Insecta</taxon>
        <taxon>Pterygota</taxon>
        <taxon>Neoptera</taxon>
        <taxon>Endopterygota</taxon>
        <taxon>Diptera</taxon>
        <taxon>Brachycera</taxon>
        <taxon>Muscomorpha</taxon>
        <taxon>Ephydroidea</taxon>
        <taxon>Drosophilidae</taxon>
        <taxon>Drosophila</taxon>
        <taxon>Sophophora</taxon>
    </lineage>
</organism>
<dbReference type="GO" id="GO:0006099">
    <property type="term" value="P:tricarboxylic acid cycle"/>
    <property type="evidence" value="ECO:0007669"/>
    <property type="project" value="UniProtKB-KW"/>
</dbReference>
<dbReference type="GO" id="GO:0006102">
    <property type="term" value="P:isocitrate metabolic process"/>
    <property type="evidence" value="ECO:0007669"/>
    <property type="project" value="TreeGrafter"/>
</dbReference>
<dbReference type="InterPro" id="IPR024084">
    <property type="entry name" value="IsoPropMal-DH-like_dom"/>
</dbReference>
<evidence type="ECO:0000256" key="6">
    <source>
        <dbReference type="ARBA" id="ARBA00042862"/>
    </source>
</evidence>
<reference evidence="9 10" key="1">
    <citation type="journal article" date="2007" name="Nature">
        <title>Evolution of genes and genomes on the Drosophila phylogeny.</title>
        <authorList>
            <consortium name="Drosophila 12 Genomes Consortium"/>
            <person name="Clark A.G."/>
            <person name="Eisen M.B."/>
            <person name="Smith D.R."/>
            <person name="Bergman C.M."/>
            <person name="Oliver B."/>
            <person name="Markow T.A."/>
            <person name="Kaufman T.C."/>
            <person name="Kellis M."/>
            <person name="Gelbart W."/>
            <person name="Iyer V.N."/>
            <person name="Pollard D.A."/>
            <person name="Sackton T.B."/>
            <person name="Larracuente A.M."/>
            <person name="Singh N.D."/>
            <person name="Abad J.P."/>
            <person name="Abt D.N."/>
            <person name="Adryan B."/>
            <person name="Aguade M."/>
            <person name="Akashi H."/>
            <person name="Anderson W.W."/>
            <person name="Aquadro C.F."/>
            <person name="Ardell D.H."/>
            <person name="Arguello R."/>
            <person name="Artieri C.G."/>
            <person name="Barbash D.A."/>
            <person name="Barker D."/>
            <person name="Barsanti P."/>
            <person name="Batterham P."/>
            <person name="Batzoglou S."/>
            <person name="Begun D."/>
            <person name="Bhutkar A."/>
            <person name="Blanco E."/>
            <person name="Bosak S.A."/>
            <person name="Bradley R.K."/>
            <person name="Brand A.D."/>
            <person name="Brent M.R."/>
            <person name="Brooks A.N."/>
            <person name="Brown R.H."/>
            <person name="Butlin R.K."/>
            <person name="Caggese C."/>
            <person name="Calvi B.R."/>
            <person name="Bernardo de Carvalho A."/>
            <person name="Caspi A."/>
            <person name="Castrezana S."/>
            <person name="Celniker S.E."/>
            <person name="Chang J.L."/>
            <person name="Chapple C."/>
            <person name="Chatterji S."/>
            <person name="Chinwalla A."/>
            <person name="Civetta A."/>
            <person name="Clifton S.W."/>
            <person name="Comeron J.M."/>
            <person name="Costello J.C."/>
            <person name="Coyne J.A."/>
            <person name="Daub J."/>
            <person name="David R.G."/>
            <person name="Delcher A.L."/>
            <person name="Delehaunty K."/>
            <person name="Do C.B."/>
            <person name="Ebling H."/>
            <person name="Edwards K."/>
            <person name="Eickbush T."/>
            <person name="Evans J.D."/>
            <person name="Filipski A."/>
            <person name="Findeiss S."/>
            <person name="Freyhult E."/>
            <person name="Fulton L."/>
            <person name="Fulton R."/>
            <person name="Garcia A.C."/>
            <person name="Gardiner A."/>
            <person name="Garfield D.A."/>
            <person name="Garvin B.E."/>
            <person name="Gibson G."/>
            <person name="Gilbert D."/>
            <person name="Gnerre S."/>
            <person name="Godfrey J."/>
            <person name="Good R."/>
            <person name="Gotea V."/>
            <person name="Gravely B."/>
            <person name="Greenberg A.J."/>
            <person name="Griffiths-Jones S."/>
            <person name="Gross S."/>
            <person name="Guigo R."/>
            <person name="Gustafson E.A."/>
            <person name="Haerty W."/>
            <person name="Hahn M.W."/>
            <person name="Halligan D.L."/>
            <person name="Halpern A.L."/>
            <person name="Halter G.M."/>
            <person name="Han M.V."/>
            <person name="Heger A."/>
            <person name="Hillier L."/>
            <person name="Hinrichs A.S."/>
            <person name="Holmes I."/>
            <person name="Hoskins R.A."/>
            <person name="Hubisz M.J."/>
            <person name="Hultmark D."/>
            <person name="Huntley M.A."/>
            <person name="Jaffe D.B."/>
            <person name="Jagadeeshan S."/>
            <person name="Jeck W.R."/>
            <person name="Johnson J."/>
            <person name="Jones C.D."/>
            <person name="Jordan W.C."/>
            <person name="Karpen G.H."/>
            <person name="Kataoka E."/>
            <person name="Keightley P.D."/>
            <person name="Kheradpour P."/>
            <person name="Kirkness E.F."/>
            <person name="Koerich L.B."/>
            <person name="Kristiansen K."/>
            <person name="Kudrna D."/>
            <person name="Kulathinal R.J."/>
            <person name="Kumar S."/>
            <person name="Kwok R."/>
            <person name="Lander E."/>
            <person name="Langley C.H."/>
            <person name="Lapoint R."/>
            <person name="Lazzaro B.P."/>
            <person name="Lee S.J."/>
            <person name="Levesque L."/>
            <person name="Li R."/>
            <person name="Lin C.F."/>
            <person name="Lin M.F."/>
            <person name="Lindblad-Toh K."/>
            <person name="Llopart A."/>
            <person name="Long M."/>
            <person name="Low L."/>
            <person name="Lozovsky E."/>
            <person name="Lu J."/>
            <person name="Luo M."/>
            <person name="Machado C.A."/>
            <person name="Makalowski W."/>
            <person name="Marzo M."/>
            <person name="Matsuda M."/>
            <person name="Matzkin L."/>
            <person name="McAllister B."/>
            <person name="McBride C.S."/>
            <person name="McKernan B."/>
            <person name="McKernan K."/>
            <person name="Mendez-Lago M."/>
            <person name="Minx P."/>
            <person name="Mollenhauer M.U."/>
            <person name="Montooth K."/>
            <person name="Mount S.M."/>
            <person name="Mu X."/>
            <person name="Myers E."/>
            <person name="Negre B."/>
            <person name="Newfeld S."/>
            <person name="Nielsen R."/>
            <person name="Noor M.A."/>
            <person name="O'Grady P."/>
            <person name="Pachter L."/>
            <person name="Papaceit M."/>
            <person name="Parisi M.J."/>
            <person name="Parisi M."/>
            <person name="Parts L."/>
            <person name="Pedersen J.S."/>
            <person name="Pesole G."/>
            <person name="Phillippy A.M."/>
            <person name="Ponting C.P."/>
            <person name="Pop M."/>
            <person name="Porcelli D."/>
            <person name="Powell J.R."/>
            <person name="Prohaska S."/>
            <person name="Pruitt K."/>
            <person name="Puig M."/>
            <person name="Quesneville H."/>
            <person name="Ram K.R."/>
            <person name="Rand D."/>
            <person name="Rasmussen M.D."/>
            <person name="Reed L.K."/>
            <person name="Reenan R."/>
            <person name="Reily A."/>
            <person name="Remington K.A."/>
            <person name="Rieger T.T."/>
            <person name="Ritchie M.G."/>
            <person name="Robin C."/>
            <person name="Rogers Y.H."/>
            <person name="Rohde C."/>
            <person name="Rozas J."/>
            <person name="Rubenfield M.J."/>
            <person name="Ruiz A."/>
            <person name="Russo S."/>
            <person name="Salzberg S.L."/>
            <person name="Sanchez-Gracia A."/>
            <person name="Saranga D.J."/>
            <person name="Sato H."/>
            <person name="Schaeffer S.W."/>
            <person name="Schatz M.C."/>
            <person name="Schlenke T."/>
            <person name="Schwartz R."/>
            <person name="Segarra C."/>
            <person name="Singh R.S."/>
            <person name="Sirot L."/>
            <person name="Sirota M."/>
            <person name="Sisneros N.B."/>
            <person name="Smith C.D."/>
            <person name="Smith T.F."/>
            <person name="Spieth J."/>
            <person name="Stage D.E."/>
            <person name="Stark A."/>
            <person name="Stephan W."/>
            <person name="Strausberg R.L."/>
            <person name="Strempel S."/>
            <person name="Sturgill D."/>
            <person name="Sutton G."/>
            <person name="Sutton G.G."/>
            <person name="Tao W."/>
            <person name="Teichmann S."/>
            <person name="Tobari Y.N."/>
            <person name="Tomimura Y."/>
            <person name="Tsolas J.M."/>
            <person name="Valente V.L."/>
            <person name="Venter E."/>
            <person name="Venter J.C."/>
            <person name="Vicario S."/>
            <person name="Vieira F.G."/>
            <person name="Vilella A.J."/>
            <person name="Villasante A."/>
            <person name="Walenz B."/>
            <person name="Wang J."/>
            <person name="Wasserman M."/>
            <person name="Watts T."/>
            <person name="Wilson D."/>
            <person name="Wilson R.K."/>
            <person name="Wing R.A."/>
            <person name="Wolfner M.F."/>
            <person name="Wong A."/>
            <person name="Wong G.K."/>
            <person name="Wu C.I."/>
            <person name="Wu G."/>
            <person name="Yamamoto D."/>
            <person name="Yang H.P."/>
            <person name="Yang S.P."/>
            <person name="Yorke J.A."/>
            <person name="Yoshida K."/>
            <person name="Zdobnov E."/>
            <person name="Zhang P."/>
            <person name="Zhang Y."/>
            <person name="Zimin A.V."/>
            <person name="Baldwin J."/>
            <person name="Abdouelleil A."/>
            <person name="Abdulkadir J."/>
            <person name="Abebe A."/>
            <person name="Abera B."/>
            <person name="Abreu J."/>
            <person name="Acer S.C."/>
            <person name="Aftuck L."/>
            <person name="Alexander A."/>
            <person name="An P."/>
            <person name="Anderson E."/>
            <person name="Anderson S."/>
            <person name="Arachi H."/>
            <person name="Azer M."/>
            <person name="Bachantsang P."/>
            <person name="Barry A."/>
            <person name="Bayul T."/>
            <person name="Berlin A."/>
            <person name="Bessette D."/>
            <person name="Bloom T."/>
            <person name="Blye J."/>
            <person name="Boguslavskiy L."/>
            <person name="Bonnet C."/>
            <person name="Boukhgalter B."/>
            <person name="Bourzgui I."/>
            <person name="Brown A."/>
            <person name="Cahill P."/>
            <person name="Channer S."/>
            <person name="Cheshatsang Y."/>
            <person name="Chuda L."/>
            <person name="Citroen M."/>
            <person name="Collymore A."/>
            <person name="Cooke P."/>
            <person name="Costello M."/>
            <person name="D'Aco K."/>
            <person name="Daza R."/>
            <person name="De Haan G."/>
            <person name="DeGray S."/>
            <person name="DeMaso C."/>
            <person name="Dhargay N."/>
            <person name="Dooley K."/>
            <person name="Dooley E."/>
            <person name="Doricent M."/>
            <person name="Dorje P."/>
            <person name="Dorjee K."/>
            <person name="Dupes A."/>
            <person name="Elong R."/>
            <person name="Falk J."/>
            <person name="Farina A."/>
            <person name="Faro S."/>
            <person name="Ferguson D."/>
            <person name="Fisher S."/>
            <person name="Foley C.D."/>
            <person name="Franke A."/>
            <person name="Friedrich D."/>
            <person name="Gadbois L."/>
            <person name="Gearin G."/>
            <person name="Gearin C.R."/>
            <person name="Giannoukos G."/>
            <person name="Goode T."/>
            <person name="Graham J."/>
            <person name="Grandbois E."/>
            <person name="Grewal S."/>
            <person name="Gyaltsen K."/>
            <person name="Hafez N."/>
            <person name="Hagos B."/>
            <person name="Hall J."/>
            <person name="Henson C."/>
            <person name="Hollinger A."/>
            <person name="Honan T."/>
            <person name="Huard M.D."/>
            <person name="Hughes L."/>
            <person name="Hurhula B."/>
            <person name="Husby M.E."/>
            <person name="Kamat A."/>
            <person name="Kanga B."/>
            <person name="Kashin S."/>
            <person name="Khazanovich D."/>
            <person name="Kisner P."/>
            <person name="Lance K."/>
            <person name="Lara M."/>
            <person name="Lee W."/>
            <person name="Lennon N."/>
            <person name="Letendre F."/>
            <person name="LeVine R."/>
            <person name="Lipovsky A."/>
            <person name="Liu X."/>
            <person name="Liu J."/>
            <person name="Liu S."/>
            <person name="Lokyitsang T."/>
            <person name="Lokyitsang Y."/>
            <person name="Lubonja R."/>
            <person name="Lui A."/>
            <person name="MacDonald P."/>
            <person name="Magnisalis V."/>
            <person name="Maru K."/>
            <person name="Matthews C."/>
            <person name="McCusker W."/>
            <person name="McDonough S."/>
            <person name="Mehta T."/>
            <person name="Meldrim J."/>
            <person name="Meneus L."/>
            <person name="Mihai O."/>
            <person name="Mihalev A."/>
            <person name="Mihova T."/>
            <person name="Mittelman R."/>
            <person name="Mlenga V."/>
            <person name="Montmayeur A."/>
            <person name="Mulrain L."/>
            <person name="Navidi A."/>
            <person name="Naylor J."/>
            <person name="Negash T."/>
            <person name="Nguyen T."/>
            <person name="Nguyen N."/>
            <person name="Nicol R."/>
            <person name="Norbu C."/>
            <person name="Norbu N."/>
            <person name="Novod N."/>
            <person name="O'Neill B."/>
            <person name="Osman S."/>
            <person name="Markiewicz E."/>
            <person name="Oyono O.L."/>
            <person name="Patti C."/>
            <person name="Phunkhang P."/>
            <person name="Pierre F."/>
            <person name="Priest M."/>
            <person name="Raghuraman S."/>
            <person name="Rege F."/>
            <person name="Reyes R."/>
            <person name="Rise C."/>
            <person name="Rogov P."/>
            <person name="Ross K."/>
            <person name="Ryan E."/>
            <person name="Settipalli S."/>
            <person name="Shea T."/>
            <person name="Sherpa N."/>
            <person name="Shi L."/>
            <person name="Shih D."/>
            <person name="Sparrow T."/>
            <person name="Spaulding J."/>
            <person name="Stalker J."/>
            <person name="Stange-Thomann N."/>
            <person name="Stavropoulos S."/>
            <person name="Stone C."/>
            <person name="Strader C."/>
            <person name="Tesfaye S."/>
            <person name="Thomson T."/>
            <person name="Thoulutsang Y."/>
            <person name="Thoulutsang D."/>
            <person name="Topham K."/>
            <person name="Topping I."/>
            <person name="Tsamla T."/>
            <person name="Vassiliev H."/>
            <person name="Vo A."/>
            <person name="Wangchuk T."/>
            <person name="Wangdi T."/>
            <person name="Weiand M."/>
            <person name="Wilkinson J."/>
            <person name="Wilson A."/>
            <person name="Yadav S."/>
            <person name="Young G."/>
            <person name="Yu Q."/>
            <person name="Zembek L."/>
            <person name="Zhong D."/>
            <person name="Zimmer A."/>
            <person name="Zwirko Z."/>
            <person name="Jaffe D.B."/>
            <person name="Alvarez P."/>
            <person name="Brockman W."/>
            <person name="Butler J."/>
            <person name="Chin C."/>
            <person name="Gnerre S."/>
            <person name="Grabherr M."/>
            <person name="Kleber M."/>
            <person name="Mauceli E."/>
            <person name="MacCallum I."/>
        </authorList>
    </citation>
    <scope>NUCLEOTIDE SEQUENCE [LARGE SCALE GENOMIC DNA]</scope>
    <source>
        <strain evidence="10">Tucson 14024-0371.13</strain>
    </source>
</reference>
<feature type="domain" description="Isopropylmalate dehydrogenase-like" evidence="8">
    <location>
        <begin position="135"/>
        <end position="451"/>
    </location>
</feature>
<keyword evidence="10" id="KW-1185">Reference proteome</keyword>
<dbReference type="AlphaFoldDB" id="B3MFR9"/>
<dbReference type="SUPFAM" id="SSF53659">
    <property type="entry name" value="Isocitrate/Isopropylmalate dehydrogenase-like"/>
    <property type="match status" value="1"/>
</dbReference>
<keyword evidence="3" id="KW-0816">Tricarboxylic acid cycle</keyword>
<dbReference type="eggNOG" id="KOG0785">
    <property type="taxonomic scope" value="Eukaryota"/>
</dbReference>
<dbReference type="SMART" id="SM01329">
    <property type="entry name" value="Iso_dh"/>
    <property type="match status" value="1"/>
</dbReference>
<evidence type="ECO:0000313" key="9">
    <source>
        <dbReference type="EMBL" id="EDV37759.2"/>
    </source>
</evidence>
<comment type="similarity">
    <text evidence="1">Belongs to the isocitrate and isopropylmalate dehydrogenases family.</text>
</comment>
<feature type="compositionally biased region" description="Basic and acidic residues" evidence="7">
    <location>
        <begin position="71"/>
        <end position="110"/>
    </location>
</feature>
<evidence type="ECO:0000256" key="3">
    <source>
        <dbReference type="ARBA" id="ARBA00022532"/>
    </source>
</evidence>
<evidence type="ECO:0000313" key="10">
    <source>
        <dbReference type="Proteomes" id="UP000007801"/>
    </source>
</evidence>
<proteinExistence type="inferred from homology"/>
<dbReference type="Gene3D" id="3.40.718.10">
    <property type="entry name" value="Isopropylmalate Dehydrogenase"/>
    <property type="match status" value="1"/>
</dbReference>
<dbReference type="SMR" id="B3MFR9"/>
<dbReference type="HOGENOM" id="CLU_031953_0_0_1"/>
<keyword evidence="4 9" id="KW-0560">Oxidoreductase</keyword>
<evidence type="ECO:0000256" key="1">
    <source>
        <dbReference type="ARBA" id="ARBA00007769"/>
    </source>
</evidence>